<evidence type="ECO:0000313" key="4">
    <source>
        <dbReference type="Proteomes" id="UP001552527"/>
    </source>
</evidence>
<keyword evidence="4" id="KW-1185">Reference proteome</keyword>
<dbReference type="InterPro" id="IPR007278">
    <property type="entry name" value="DUF397"/>
</dbReference>
<evidence type="ECO:0000313" key="3">
    <source>
        <dbReference type="EMBL" id="MEV5248232.1"/>
    </source>
</evidence>
<sequence>MDHAAGSVCRSTGGRTGWSTNDGNSCVEPALTPRTVHVRDSKDVTGPSLTFTPPTWAHFVPYASEAR</sequence>
<comment type="caution">
    <text evidence="3">The sequence shown here is derived from an EMBL/GenBank/DDBJ whole genome shotgun (WGS) entry which is preliminary data.</text>
</comment>
<dbReference type="EMBL" id="JBFATE010000010">
    <property type="protein sequence ID" value="MEV5248232.1"/>
    <property type="molecule type" value="Genomic_DNA"/>
</dbReference>
<reference evidence="3 4" key="1">
    <citation type="submission" date="2024-06" db="EMBL/GenBank/DDBJ databases">
        <title>The Natural Products Discovery Center: Release of the First 8490 Sequenced Strains for Exploring Actinobacteria Biosynthetic Diversity.</title>
        <authorList>
            <person name="Kalkreuter E."/>
            <person name="Kautsar S.A."/>
            <person name="Yang D."/>
            <person name="Bader C.D."/>
            <person name="Teijaro C.N."/>
            <person name="Fluegel L."/>
            <person name="Davis C.M."/>
            <person name="Simpson J.R."/>
            <person name="Lauterbach L."/>
            <person name="Steele A.D."/>
            <person name="Gui C."/>
            <person name="Meng S."/>
            <person name="Li G."/>
            <person name="Viehrig K."/>
            <person name="Ye F."/>
            <person name="Su P."/>
            <person name="Kiefer A.F."/>
            <person name="Nichols A."/>
            <person name="Cepeda A.J."/>
            <person name="Yan W."/>
            <person name="Fan B."/>
            <person name="Jiang Y."/>
            <person name="Adhikari A."/>
            <person name="Zheng C.-J."/>
            <person name="Schuster L."/>
            <person name="Cowan T.M."/>
            <person name="Smanski M.J."/>
            <person name="Chevrette M.G."/>
            <person name="De Carvalho L.P.S."/>
            <person name="Shen B."/>
        </authorList>
    </citation>
    <scope>NUCLEOTIDE SEQUENCE [LARGE SCALE GENOMIC DNA]</scope>
    <source>
        <strain evidence="3 4">NPDC052768</strain>
    </source>
</reference>
<name>A0ABV3JJ95_9ACTN</name>
<gene>
    <name evidence="3" type="ORF">AB0K95_23610</name>
</gene>
<dbReference type="RefSeq" id="WP_225642437.1">
    <property type="nucleotide sequence ID" value="NZ_JBFATD010000011.1"/>
</dbReference>
<proteinExistence type="predicted"/>
<protein>
    <submittedName>
        <fullName evidence="3">DUF397 domain-containing protein</fullName>
    </submittedName>
</protein>
<evidence type="ECO:0000259" key="2">
    <source>
        <dbReference type="Pfam" id="PF04149"/>
    </source>
</evidence>
<feature type="region of interest" description="Disordered" evidence="1">
    <location>
        <begin position="1"/>
        <end position="29"/>
    </location>
</feature>
<feature type="domain" description="DUF397" evidence="2">
    <location>
        <begin position="19"/>
        <end position="60"/>
    </location>
</feature>
<dbReference type="Pfam" id="PF04149">
    <property type="entry name" value="DUF397"/>
    <property type="match status" value="1"/>
</dbReference>
<organism evidence="3 4">
    <name type="scientific">Streptomyces werraensis</name>
    <dbReference type="NCBI Taxonomy" id="68284"/>
    <lineage>
        <taxon>Bacteria</taxon>
        <taxon>Bacillati</taxon>
        <taxon>Actinomycetota</taxon>
        <taxon>Actinomycetes</taxon>
        <taxon>Kitasatosporales</taxon>
        <taxon>Streptomycetaceae</taxon>
        <taxon>Streptomyces</taxon>
    </lineage>
</organism>
<evidence type="ECO:0000256" key="1">
    <source>
        <dbReference type="SAM" id="MobiDB-lite"/>
    </source>
</evidence>
<dbReference type="Proteomes" id="UP001552527">
    <property type="component" value="Unassembled WGS sequence"/>
</dbReference>
<accession>A0ABV3JJ95</accession>